<evidence type="ECO:0000313" key="1">
    <source>
        <dbReference type="EMBL" id="MBX57591.1"/>
    </source>
</evidence>
<dbReference type="AlphaFoldDB" id="A0A2P2PSA1"/>
<accession>A0A2P2PSA1</accession>
<organism evidence="1">
    <name type="scientific">Rhizophora mucronata</name>
    <name type="common">Asiatic mangrove</name>
    <dbReference type="NCBI Taxonomy" id="61149"/>
    <lineage>
        <taxon>Eukaryota</taxon>
        <taxon>Viridiplantae</taxon>
        <taxon>Streptophyta</taxon>
        <taxon>Embryophyta</taxon>
        <taxon>Tracheophyta</taxon>
        <taxon>Spermatophyta</taxon>
        <taxon>Magnoliopsida</taxon>
        <taxon>eudicotyledons</taxon>
        <taxon>Gunneridae</taxon>
        <taxon>Pentapetalae</taxon>
        <taxon>rosids</taxon>
        <taxon>fabids</taxon>
        <taxon>Malpighiales</taxon>
        <taxon>Rhizophoraceae</taxon>
        <taxon>Rhizophora</taxon>
    </lineage>
</organism>
<dbReference type="EMBL" id="GGEC01077107">
    <property type="protein sequence ID" value="MBX57591.1"/>
    <property type="molecule type" value="Transcribed_RNA"/>
</dbReference>
<name>A0A2P2PSA1_RHIMU</name>
<reference evidence="1" key="1">
    <citation type="submission" date="2018-02" db="EMBL/GenBank/DDBJ databases">
        <title>Rhizophora mucronata_Transcriptome.</title>
        <authorList>
            <person name="Meera S.P."/>
            <person name="Sreeshan A."/>
            <person name="Augustine A."/>
        </authorList>
    </citation>
    <scope>NUCLEOTIDE SEQUENCE</scope>
    <source>
        <tissue evidence="1">Leaf</tissue>
    </source>
</reference>
<protein>
    <submittedName>
        <fullName evidence="1">Uncharacterized protein MANES_18G072100</fullName>
    </submittedName>
</protein>
<sequence>MEASVSGDSSNSNRPSRRYLWCNFFTNCGICCFC</sequence>
<proteinExistence type="predicted"/>